<keyword evidence="4" id="KW-1185">Reference proteome</keyword>
<dbReference type="SMART" id="SM00304">
    <property type="entry name" value="HAMP"/>
    <property type="match status" value="1"/>
</dbReference>
<evidence type="ECO:0000259" key="2">
    <source>
        <dbReference type="PROSITE" id="PS50885"/>
    </source>
</evidence>
<keyword evidence="1" id="KW-0472">Membrane</keyword>
<dbReference type="SUPFAM" id="SSF158472">
    <property type="entry name" value="HAMP domain-like"/>
    <property type="match status" value="1"/>
</dbReference>
<protein>
    <recommendedName>
        <fullName evidence="2">HAMP domain-containing protein</fullName>
    </recommendedName>
</protein>
<feature type="transmembrane region" description="Helical" evidence="1">
    <location>
        <begin position="70"/>
        <end position="89"/>
    </location>
</feature>
<dbReference type="Proteomes" id="UP000199032">
    <property type="component" value="Unassembled WGS sequence"/>
</dbReference>
<evidence type="ECO:0000313" key="4">
    <source>
        <dbReference type="Proteomes" id="UP000199032"/>
    </source>
</evidence>
<dbReference type="GO" id="GO:0007165">
    <property type="term" value="P:signal transduction"/>
    <property type="evidence" value="ECO:0007669"/>
    <property type="project" value="InterPro"/>
</dbReference>
<reference evidence="3 4" key="1">
    <citation type="submission" date="2015-10" db="EMBL/GenBank/DDBJ databases">
        <authorList>
            <person name="Gilbert D.G."/>
        </authorList>
    </citation>
    <scope>NUCLEOTIDE SEQUENCE [LARGE SCALE GENOMIC DNA]</scope>
    <source>
        <strain evidence="3">COMA1</strain>
    </source>
</reference>
<evidence type="ECO:0000256" key="1">
    <source>
        <dbReference type="SAM" id="Phobius"/>
    </source>
</evidence>
<dbReference type="PROSITE" id="PS50885">
    <property type="entry name" value="HAMP"/>
    <property type="match status" value="1"/>
</dbReference>
<dbReference type="AlphaFoldDB" id="A0A0S4LT49"/>
<name>A0A0S4LT49_9BACT</name>
<evidence type="ECO:0000313" key="3">
    <source>
        <dbReference type="EMBL" id="CUS39147.1"/>
    </source>
</evidence>
<dbReference type="RefSeq" id="WP_090751091.1">
    <property type="nucleotide sequence ID" value="NZ_CZQA01000013.1"/>
</dbReference>
<dbReference type="GO" id="GO:0016020">
    <property type="term" value="C:membrane"/>
    <property type="evidence" value="ECO:0007669"/>
    <property type="project" value="InterPro"/>
</dbReference>
<feature type="domain" description="HAMP" evidence="2">
    <location>
        <begin position="90"/>
        <end position="142"/>
    </location>
</feature>
<organism evidence="3 4">
    <name type="scientific">Candidatus Nitrospira nitrosa</name>
    <dbReference type="NCBI Taxonomy" id="1742972"/>
    <lineage>
        <taxon>Bacteria</taxon>
        <taxon>Pseudomonadati</taxon>
        <taxon>Nitrospirota</taxon>
        <taxon>Nitrospiria</taxon>
        <taxon>Nitrospirales</taxon>
        <taxon>Nitrospiraceae</taxon>
        <taxon>Nitrospira</taxon>
    </lineage>
</organism>
<accession>A0A0S4LT49</accession>
<keyword evidence="1" id="KW-0812">Transmembrane</keyword>
<dbReference type="InterPro" id="IPR003660">
    <property type="entry name" value="HAMP_dom"/>
</dbReference>
<feature type="transmembrane region" description="Helical" evidence="1">
    <location>
        <begin position="17"/>
        <end position="43"/>
    </location>
</feature>
<dbReference type="Gene3D" id="6.10.340.10">
    <property type="match status" value="1"/>
</dbReference>
<dbReference type="EMBL" id="CZQA01000013">
    <property type="protein sequence ID" value="CUS39147.1"/>
    <property type="molecule type" value="Genomic_DNA"/>
</dbReference>
<proteinExistence type="predicted"/>
<dbReference type="STRING" id="1742972.COMA1_70052"/>
<gene>
    <name evidence="3" type="ORF">COMA1_70052</name>
</gene>
<keyword evidence="1" id="KW-1133">Transmembrane helix</keyword>
<sequence>MIGLFQRRQLFVHPVQYWCIGTTLVYVACLLITLYAVIFLPMVQPLYDPSVSWEQHAQVASQFLELHSRIWPWLIITFLALLLHSLYFMHRIAGPLYRFSTLFRSIGSGDLHQRARLRKHDYLHREAQAFNTMLDSLENRIQTINLHSALVTEAYEAVAIHVQAQAPGQITSALQTLDEEIRRFKGCLADFALKIENMPEQQQFEFGESAQKDLPAIRKAA</sequence>
<dbReference type="OrthoDB" id="5431364at2"/>
<dbReference type="CDD" id="cd06225">
    <property type="entry name" value="HAMP"/>
    <property type="match status" value="1"/>
</dbReference>